<keyword evidence="1" id="KW-0949">S-adenosyl-L-methionine</keyword>
<dbReference type="AlphaFoldDB" id="A0A9Q1GLI0"/>
<dbReference type="PROSITE" id="PS51668">
    <property type="entry name" value="TSAA_2"/>
    <property type="match status" value="1"/>
</dbReference>
<dbReference type="Proteomes" id="UP001153076">
    <property type="component" value="Unassembled WGS sequence"/>
</dbReference>
<comment type="caution">
    <text evidence="4">The sequence shown here is derived from an EMBL/GenBank/DDBJ whole genome shotgun (WGS) entry which is preliminary data.</text>
</comment>
<dbReference type="InterPro" id="IPR023370">
    <property type="entry name" value="TrmO-like_N"/>
</dbReference>
<dbReference type="Gene3D" id="2.40.30.70">
    <property type="entry name" value="YaeB-like"/>
    <property type="match status" value="1"/>
</dbReference>
<sequence>MLGKKWRDLELKIRELEKSLKVSIDKCAAERQGRIRAQQALRKALLQQKADNLEQNSYPMVPIGIVQSCFSSRNGTPRQPLLVPLARACLMFDPVRVPPASLEGLEEYSHIWIIYVFHLNTDLEKLWMEPSRSKVKAKVDAVQGDMILLSGVDLVDGTADSSLAVPSVSFSAEFSSTLANCWELVKKNTLYSSPSEMKRLIEQVLSWDIRSTSQRNRPHKSLLTSENSETSVNIEDCEGEEAFDPVIEAGPSDLIVYHLILEGLDVSYKIDCEGNVLVDCVTPAISTQNTNQNRCNYVNGKRCYL</sequence>
<evidence type="ECO:0000313" key="4">
    <source>
        <dbReference type="EMBL" id="KAJ8422770.1"/>
    </source>
</evidence>
<reference evidence="4" key="1">
    <citation type="submission" date="2022-04" db="EMBL/GenBank/DDBJ databases">
        <title>Carnegiea gigantea Genome sequencing and assembly v2.</title>
        <authorList>
            <person name="Copetti D."/>
            <person name="Sanderson M.J."/>
            <person name="Burquez A."/>
            <person name="Wojciechowski M.F."/>
        </authorList>
    </citation>
    <scope>NUCLEOTIDE SEQUENCE</scope>
    <source>
        <strain evidence="4">SGP5-SGP5p</strain>
        <tissue evidence="4">Aerial part</tissue>
    </source>
</reference>
<dbReference type="InterPro" id="IPR036414">
    <property type="entry name" value="YaeB_N_sf"/>
</dbReference>
<dbReference type="SUPFAM" id="SSF118196">
    <property type="entry name" value="YaeB-like"/>
    <property type="match status" value="1"/>
</dbReference>
<evidence type="ECO:0000313" key="5">
    <source>
        <dbReference type="Proteomes" id="UP001153076"/>
    </source>
</evidence>
<dbReference type="OrthoDB" id="4882at2759"/>
<keyword evidence="5" id="KW-1185">Reference proteome</keyword>
<dbReference type="PANTHER" id="PTHR12818">
    <property type="entry name" value="TRNA (ADENINE(37)-N6)-METHYLTRANSFERASE"/>
    <property type="match status" value="1"/>
</dbReference>
<evidence type="ECO:0000256" key="1">
    <source>
        <dbReference type="ARBA" id="ARBA00022691"/>
    </source>
</evidence>
<comment type="similarity">
    <text evidence="2">Belongs to the tRNA methyltransferase O family.</text>
</comment>
<proteinExistence type="inferred from homology"/>
<dbReference type="InterPro" id="IPR040372">
    <property type="entry name" value="YaeB-like"/>
</dbReference>
<name>A0A9Q1GLI0_9CARY</name>
<gene>
    <name evidence="4" type="ORF">Cgig2_003763</name>
</gene>
<dbReference type="EMBL" id="JAKOGI010002149">
    <property type="protein sequence ID" value="KAJ8422770.1"/>
    <property type="molecule type" value="Genomic_DNA"/>
</dbReference>
<organism evidence="4 5">
    <name type="scientific">Carnegiea gigantea</name>
    <dbReference type="NCBI Taxonomy" id="171969"/>
    <lineage>
        <taxon>Eukaryota</taxon>
        <taxon>Viridiplantae</taxon>
        <taxon>Streptophyta</taxon>
        <taxon>Embryophyta</taxon>
        <taxon>Tracheophyta</taxon>
        <taxon>Spermatophyta</taxon>
        <taxon>Magnoliopsida</taxon>
        <taxon>eudicotyledons</taxon>
        <taxon>Gunneridae</taxon>
        <taxon>Pentapetalae</taxon>
        <taxon>Caryophyllales</taxon>
        <taxon>Cactineae</taxon>
        <taxon>Cactaceae</taxon>
        <taxon>Cactoideae</taxon>
        <taxon>Echinocereeae</taxon>
        <taxon>Carnegiea</taxon>
    </lineage>
</organism>
<evidence type="ECO:0000256" key="2">
    <source>
        <dbReference type="ARBA" id="ARBA00033753"/>
    </source>
</evidence>
<dbReference type="PANTHER" id="PTHR12818:SF0">
    <property type="entry name" value="TRNA (ADENINE(37)-N6)-METHYLTRANSFERASE"/>
    <property type="match status" value="1"/>
</dbReference>
<feature type="domain" description="TsaA-like" evidence="3">
    <location>
        <begin position="60"/>
        <end position="138"/>
    </location>
</feature>
<dbReference type="InterPro" id="IPR036413">
    <property type="entry name" value="YaeB-like_sf"/>
</dbReference>
<protein>
    <recommendedName>
        <fullName evidence="3">TsaA-like domain-containing protein</fullName>
    </recommendedName>
</protein>
<evidence type="ECO:0000259" key="3">
    <source>
        <dbReference type="PROSITE" id="PS51668"/>
    </source>
</evidence>
<accession>A0A9Q1GLI0</accession>
<dbReference type="Pfam" id="PF01980">
    <property type="entry name" value="TrmO_N"/>
    <property type="match status" value="1"/>
</dbReference>